<comment type="caution">
    <text evidence="2">The sequence shown here is derived from an EMBL/GenBank/DDBJ whole genome shotgun (WGS) entry which is preliminary data.</text>
</comment>
<dbReference type="Pfam" id="PF00147">
    <property type="entry name" value="Fibrinogen_C"/>
    <property type="match status" value="1"/>
</dbReference>
<dbReference type="EMBL" id="JACVVK020000310">
    <property type="protein sequence ID" value="KAK7479133.1"/>
    <property type="molecule type" value="Genomic_DNA"/>
</dbReference>
<gene>
    <name evidence="2" type="ORF">BaRGS_00029651</name>
</gene>
<keyword evidence="3" id="KW-1185">Reference proteome</keyword>
<accession>A0ABD0JW18</accession>
<dbReference type="Gene3D" id="3.90.215.10">
    <property type="entry name" value="Gamma Fibrinogen, chain A, domain 1"/>
    <property type="match status" value="1"/>
</dbReference>
<dbReference type="AlphaFoldDB" id="A0ABD0JW18"/>
<protein>
    <recommendedName>
        <fullName evidence="1">Fibrinogen C-terminal domain-containing protein</fullName>
    </recommendedName>
</protein>
<reference evidence="2 3" key="1">
    <citation type="journal article" date="2023" name="Sci. Data">
        <title>Genome assembly of the Korean intertidal mud-creeper Batillaria attramentaria.</title>
        <authorList>
            <person name="Patra A.K."/>
            <person name="Ho P.T."/>
            <person name="Jun S."/>
            <person name="Lee S.J."/>
            <person name="Kim Y."/>
            <person name="Won Y.J."/>
        </authorList>
    </citation>
    <scope>NUCLEOTIDE SEQUENCE [LARGE SCALE GENOMIC DNA]</scope>
    <source>
        <strain evidence="2">Wonlab-2016</strain>
    </source>
</reference>
<organism evidence="2 3">
    <name type="scientific">Batillaria attramentaria</name>
    <dbReference type="NCBI Taxonomy" id="370345"/>
    <lineage>
        <taxon>Eukaryota</taxon>
        <taxon>Metazoa</taxon>
        <taxon>Spiralia</taxon>
        <taxon>Lophotrochozoa</taxon>
        <taxon>Mollusca</taxon>
        <taxon>Gastropoda</taxon>
        <taxon>Caenogastropoda</taxon>
        <taxon>Sorbeoconcha</taxon>
        <taxon>Cerithioidea</taxon>
        <taxon>Batillariidae</taxon>
        <taxon>Batillaria</taxon>
    </lineage>
</organism>
<evidence type="ECO:0000259" key="1">
    <source>
        <dbReference type="Pfam" id="PF00147"/>
    </source>
</evidence>
<dbReference type="SUPFAM" id="SSF56496">
    <property type="entry name" value="Fibrinogen C-terminal domain-like"/>
    <property type="match status" value="1"/>
</dbReference>
<dbReference type="Proteomes" id="UP001519460">
    <property type="component" value="Unassembled WGS sequence"/>
</dbReference>
<feature type="domain" description="Fibrinogen C-terminal" evidence="1">
    <location>
        <begin position="40"/>
        <end position="92"/>
    </location>
</feature>
<proteinExistence type="predicted"/>
<evidence type="ECO:0000313" key="3">
    <source>
        <dbReference type="Proteomes" id="UP001519460"/>
    </source>
</evidence>
<evidence type="ECO:0000313" key="2">
    <source>
        <dbReference type="EMBL" id="KAK7479133.1"/>
    </source>
</evidence>
<dbReference type="InterPro" id="IPR002181">
    <property type="entry name" value="Fibrinogen_a/b/g_C_dom"/>
</dbReference>
<dbReference type="InterPro" id="IPR036056">
    <property type="entry name" value="Fibrinogen-like_C"/>
</dbReference>
<dbReference type="InterPro" id="IPR014716">
    <property type="entry name" value="Fibrinogen_a/b/g_C_1"/>
</dbReference>
<sequence length="94" mass="11019">MFCLCRSPVFDNGACVTTLTVPCSYQQDPYPGGWTHHSLRNIHRLTTSGNFTLRIDFEDFEPCTVCRFWPLSIIYYEFYIGGEDEDYRLHLGFH</sequence>
<name>A0ABD0JW18_9CAEN</name>